<keyword evidence="4" id="KW-0560">Oxidoreductase</keyword>
<dbReference type="SUPFAM" id="SSF56176">
    <property type="entry name" value="FAD-binding/transporter-associated domain-like"/>
    <property type="match status" value="1"/>
</dbReference>
<evidence type="ECO:0000256" key="5">
    <source>
        <dbReference type="SAM" id="SignalP"/>
    </source>
</evidence>
<dbReference type="InterPro" id="IPR050416">
    <property type="entry name" value="FAD-linked_Oxidoreductase"/>
</dbReference>
<evidence type="ECO:0000256" key="1">
    <source>
        <dbReference type="ARBA" id="ARBA00005466"/>
    </source>
</evidence>
<evidence type="ECO:0000256" key="3">
    <source>
        <dbReference type="ARBA" id="ARBA00022827"/>
    </source>
</evidence>
<evidence type="ECO:0000256" key="2">
    <source>
        <dbReference type="ARBA" id="ARBA00022630"/>
    </source>
</evidence>
<evidence type="ECO:0000256" key="4">
    <source>
        <dbReference type="ARBA" id="ARBA00023002"/>
    </source>
</evidence>
<dbReference type="AlphaFoldDB" id="A0AAQ3MAY9"/>
<dbReference type="GO" id="GO:0071949">
    <property type="term" value="F:FAD binding"/>
    <property type="evidence" value="ECO:0007669"/>
    <property type="project" value="InterPro"/>
</dbReference>
<feature type="domain" description="FAD-binding PCMH-type" evidence="6">
    <location>
        <begin position="83"/>
        <end position="254"/>
    </location>
</feature>
<gene>
    <name evidence="7" type="ORF">R9X50_00609800</name>
</gene>
<keyword evidence="5" id="KW-0732">Signal</keyword>
<dbReference type="GO" id="GO:0016491">
    <property type="term" value="F:oxidoreductase activity"/>
    <property type="evidence" value="ECO:0007669"/>
    <property type="project" value="UniProtKB-KW"/>
</dbReference>
<dbReference type="Gene3D" id="3.30.465.10">
    <property type="match status" value="1"/>
</dbReference>
<dbReference type="PROSITE" id="PS51387">
    <property type="entry name" value="FAD_PCMH"/>
    <property type="match status" value="1"/>
</dbReference>
<dbReference type="Gene3D" id="3.40.462.20">
    <property type="match status" value="1"/>
</dbReference>
<proteinExistence type="inferred from homology"/>
<dbReference type="PANTHER" id="PTHR42973">
    <property type="entry name" value="BINDING OXIDOREDUCTASE, PUTATIVE (AFU_ORTHOLOGUE AFUA_1G17690)-RELATED"/>
    <property type="match status" value="1"/>
</dbReference>
<dbReference type="InterPro" id="IPR016167">
    <property type="entry name" value="FAD-bd_PCMH_sub1"/>
</dbReference>
<keyword evidence="3" id="KW-0274">FAD</keyword>
<name>A0AAQ3MAY9_9PEZI</name>
<feature type="chain" id="PRO_5043003834" description="FAD-binding PCMH-type domain-containing protein" evidence="5">
    <location>
        <begin position="21"/>
        <end position="513"/>
    </location>
</feature>
<dbReference type="Pfam" id="PF01565">
    <property type="entry name" value="FAD_binding_4"/>
    <property type="match status" value="1"/>
</dbReference>
<reference evidence="7 8" key="1">
    <citation type="submission" date="2023-11" db="EMBL/GenBank/DDBJ databases">
        <title>An acidophilic fungus is an integral part of prey digestion in a carnivorous sundew plant.</title>
        <authorList>
            <person name="Tsai I.J."/>
        </authorList>
    </citation>
    <scope>NUCLEOTIDE SEQUENCE [LARGE SCALE GENOMIC DNA]</scope>
    <source>
        <strain evidence="7">169a</strain>
    </source>
</reference>
<evidence type="ECO:0000313" key="7">
    <source>
        <dbReference type="EMBL" id="WPH03221.1"/>
    </source>
</evidence>
<keyword evidence="2" id="KW-0285">Flavoprotein</keyword>
<organism evidence="7 8">
    <name type="scientific">Acrodontium crateriforme</name>
    <dbReference type="NCBI Taxonomy" id="150365"/>
    <lineage>
        <taxon>Eukaryota</taxon>
        <taxon>Fungi</taxon>
        <taxon>Dikarya</taxon>
        <taxon>Ascomycota</taxon>
        <taxon>Pezizomycotina</taxon>
        <taxon>Dothideomycetes</taxon>
        <taxon>Dothideomycetidae</taxon>
        <taxon>Mycosphaerellales</taxon>
        <taxon>Teratosphaeriaceae</taxon>
        <taxon>Acrodontium</taxon>
    </lineage>
</organism>
<comment type="similarity">
    <text evidence="1">Belongs to the oxygen-dependent FAD-linked oxidoreductase family.</text>
</comment>
<keyword evidence="8" id="KW-1185">Reference proteome</keyword>
<feature type="signal peptide" evidence="5">
    <location>
        <begin position="1"/>
        <end position="20"/>
    </location>
</feature>
<sequence length="513" mass="56041">MLGIRNTVVGLGWAVQLAAASTGAMSFQDLQDGWHAQLALNPEGGGCEEACAILSELHGDQVVAANTTLFAEHQTGYWATQQRNQAPTCFVQPTSADDVSTIIQVARLAECPFAVKSGGHSAFAGSANIQGGITILLKGLDEITVSDDKTVTRTGTGNRWIDVYENLQKRQLSVVGGRVAEIGTGGLTLGGGISFYSGRYGWACDNVVGYQVVTAEGEILEVDYESHPDLYWALRGGGNNFGIVTRLDLETFPQGPIWGGAFISNIEHSDALLDALTEFATHADQDPDAGTWVAIVYAEQMGWIASTQLTHIQGVAEPSIFQTFQSVPSIHSTLRTSNMTDLAWELNANCPNGLYETYWTATFHNSAELMHDIERYFRSEMQPFETRPGLVAACVFSPITVPMLSHMSKRGGNALGLDPADGPFNLLNLATMWADEADSAEIIAAHQRVVDWAVERATEKGLEHRFLYQNYAAEGQRVFESYGEENLERLKAVSLRYDPEQVFQRLQPGYFKL</sequence>
<evidence type="ECO:0000259" key="6">
    <source>
        <dbReference type="PROSITE" id="PS51387"/>
    </source>
</evidence>
<dbReference type="InterPro" id="IPR036318">
    <property type="entry name" value="FAD-bd_PCMH-like_sf"/>
</dbReference>
<accession>A0AAQ3MAY9</accession>
<protein>
    <recommendedName>
        <fullName evidence="6">FAD-binding PCMH-type domain-containing protein</fullName>
    </recommendedName>
</protein>
<dbReference type="EMBL" id="CP138589">
    <property type="protein sequence ID" value="WPH03221.1"/>
    <property type="molecule type" value="Genomic_DNA"/>
</dbReference>
<dbReference type="PANTHER" id="PTHR42973:SF34">
    <property type="entry name" value="FAD BINDING DOMAIN PROTEIN (AFU_ORTHOLOGUE AFUA_3G02770)"/>
    <property type="match status" value="1"/>
</dbReference>
<evidence type="ECO:0000313" key="8">
    <source>
        <dbReference type="Proteomes" id="UP001303373"/>
    </source>
</evidence>
<dbReference type="InterPro" id="IPR016166">
    <property type="entry name" value="FAD-bd_PCMH"/>
</dbReference>
<dbReference type="Gene3D" id="3.30.43.10">
    <property type="entry name" value="Uridine Diphospho-n-acetylenolpyruvylglucosamine Reductase, domain 2"/>
    <property type="match status" value="1"/>
</dbReference>
<dbReference type="InterPro" id="IPR016169">
    <property type="entry name" value="FAD-bd_PCMH_sub2"/>
</dbReference>
<dbReference type="Proteomes" id="UP001303373">
    <property type="component" value="Chromosome 10"/>
</dbReference>
<dbReference type="InterPro" id="IPR006094">
    <property type="entry name" value="Oxid_FAD_bind_N"/>
</dbReference>